<dbReference type="Proteomes" id="UP001213681">
    <property type="component" value="Unassembled WGS sequence"/>
</dbReference>
<feature type="compositionally biased region" description="Polar residues" evidence="1">
    <location>
        <begin position="20"/>
        <end position="32"/>
    </location>
</feature>
<name>A0AAD6CAT9_9EURO</name>
<reference evidence="2" key="1">
    <citation type="submission" date="2022-12" db="EMBL/GenBank/DDBJ databases">
        <authorList>
            <person name="Petersen C."/>
        </authorList>
    </citation>
    <scope>NUCLEOTIDE SEQUENCE</scope>
    <source>
        <strain evidence="2">IBT 16125</strain>
    </source>
</reference>
<proteinExistence type="predicted"/>
<feature type="region of interest" description="Disordered" evidence="1">
    <location>
        <begin position="17"/>
        <end position="36"/>
    </location>
</feature>
<accession>A0AAD6CAT9</accession>
<comment type="caution">
    <text evidence="2">The sequence shown here is derived from an EMBL/GenBank/DDBJ whole genome shotgun (WGS) entry which is preliminary data.</text>
</comment>
<sequence>MYNQTLPFLRSAIANRPKAQRSSLSRTGNLNLMTPRKDANFHAGRRIVTSAPPSKTLAPDSTWAWGLGPEGVQIVLE</sequence>
<gene>
    <name evidence="2" type="ORF">N7458_001255</name>
</gene>
<dbReference type="GeneID" id="81594881"/>
<dbReference type="RefSeq" id="XP_056768745.1">
    <property type="nucleotide sequence ID" value="XM_056904638.1"/>
</dbReference>
<reference evidence="2" key="2">
    <citation type="journal article" date="2023" name="IMA Fungus">
        <title>Comparative genomic study of the Penicillium genus elucidates a diverse pangenome and 15 lateral gene transfer events.</title>
        <authorList>
            <person name="Petersen C."/>
            <person name="Sorensen T."/>
            <person name="Nielsen M.R."/>
            <person name="Sondergaard T.E."/>
            <person name="Sorensen J.L."/>
            <person name="Fitzpatrick D.A."/>
            <person name="Frisvad J.C."/>
            <person name="Nielsen K.L."/>
        </authorList>
    </citation>
    <scope>NUCLEOTIDE SEQUENCE</scope>
    <source>
        <strain evidence="2">IBT 16125</strain>
    </source>
</reference>
<dbReference type="EMBL" id="JAPVEA010000002">
    <property type="protein sequence ID" value="KAJ5459703.1"/>
    <property type="molecule type" value="Genomic_DNA"/>
</dbReference>
<evidence type="ECO:0000313" key="3">
    <source>
        <dbReference type="Proteomes" id="UP001213681"/>
    </source>
</evidence>
<evidence type="ECO:0000256" key="1">
    <source>
        <dbReference type="SAM" id="MobiDB-lite"/>
    </source>
</evidence>
<protein>
    <submittedName>
        <fullName evidence="2">Uncharacterized protein</fullName>
    </submittedName>
</protein>
<keyword evidence="3" id="KW-1185">Reference proteome</keyword>
<organism evidence="2 3">
    <name type="scientific">Penicillium daleae</name>
    <dbReference type="NCBI Taxonomy" id="63821"/>
    <lineage>
        <taxon>Eukaryota</taxon>
        <taxon>Fungi</taxon>
        <taxon>Dikarya</taxon>
        <taxon>Ascomycota</taxon>
        <taxon>Pezizomycotina</taxon>
        <taxon>Eurotiomycetes</taxon>
        <taxon>Eurotiomycetidae</taxon>
        <taxon>Eurotiales</taxon>
        <taxon>Aspergillaceae</taxon>
        <taxon>Penicillium</taxon>
    </lineage>
</organism>
<dbReference type="AlphaFoldDB" id="A0AAD6CAT9"/>
<evidence type="ECO:0000313" key="2">
    <source>
        <dbReference type="EMBL" id="KAJ5459703.1"/>
    </source>
</evidence>